<organism evidence="1 2">
    <name type="scientific">Bacillus oleivorans</name>
    <dbReference type="NCBI Taxonomy" id="1448271"/>
    <lineage>
        <taxon>Bacteria</taxon>
        <taxon>Bacillati</taxon>
        <taxon>Bacillota</taxon>
        <taxon>Bacilli</taxon>
        <taxon>Bacillales</taxon>
        <taxon>Bacillaceae</taxon>
        <taxon>Bacillus</taxon>
    </lineage>
</organism>
<keyword evidence="2" id="KW-1185">Reference proteome</keyword>
<dbReference type="EMBL" id="OAOP01000001">
    <property type="protein sequence ID" value="SNX66878.1"/>
    <property type="molecule type" value="Genomic_DNA"/>
</dbReference>
<sequence length="35" mass="3963">MMERLFALIVKAKKSKEIISPNSVIMQLCVSLIDI</sequence>
<dbReference type="AlphaFoldDB" id="A0A285CIQ0"/>
<gene>
    <name evidence="1" type="ORF">SAMN05877753_101191</name>
</gene>
<proteinExistence type="predicted"/>
<reference evidence="1 2" key="1">
    <citation type="submission" date="2017-08" db="EMBL/GenBank/DDBJ databases">
        <authorList>
            <person name="de Groot N.N."/>
        </authorList>
    </citation>
    <scope>NUCLEOTIDE SEQUENCE [LARGE SCALE GENOMIC DNA]</scope>
    <source>
        <strain evidence="1 2">JC228</strain>
    </source>
</reference>
<protein>
    <submittedName>
        <fullName evidence="1">Uncharacterized protein</fullName>
    </submittedName>
</protein>
<evidence type="ECO:0000313" key="1">
    <source>
        <dbReference type="EMBL" id="SNX66878.1"/>
    </source>
</evidence>
<dbReference type="Proteomes" id="UP000219546">
    <property type="component" value="Unassembled WGS sequence"/>
</dbReference>
<evidence type="ECO:0000313" key="2">
    <source>
        <dbReference type="Proteomes" id="UP000219546"/>
    </source>
</evidence>
<name>A0A285CIQ0_9BACI</name>
<accession>A0A285CIQ0</accession>